<name>A0A0D2FJ14_9EURO</name>
<dbReference type="AlphaFoldDB" id="A0A0D2FJ14"/>
<protein>
    <submittedName>
        <fullName evidence="1">Uncharacterized protein</fullName>
    </submittedName>
</protein>
<evidence type="ECO:0000313" key="1">
    <source>
        <dbReference type="EMBL" id="KIW66780.1"/>
    </source>
</evidence>
<dbReference type="HOGENOM" id="CLU_1767819_0_0_1"/>
<accession>A0A0D2FJ14</accession>
<gene>
    <name evidence="1" type="ORF">PV04_06075</name>
</gene>
<keyword evidence="2" id="KW-1185">Reference proteome</keyword>
<dbReference type="EMBL" id="KN846959">
    <property type="protein sequence ID" value="KIW66780.1"/>
    <property type="molecule type" value="Genomic_DNA"/>
</dbReference>
<organism evidence="1 2">
    <name type="scientific">Phialophora macrospora</name>
    <dbReference type="NCBI Taxonomy" id="1851006"/>
    <lineage>
        <taxon>Eukaryota</taxon>
        <taxon>Fungi</taxon>
        <taxon>Dikarya</taxon>
        <taxon>Ascomycota</taxon>
        <taxon>Pezizomycotina</taxon>
        <taxon>Eurotiomycetes</taxon>
        <taxon>Chaetothyriomycetidae</taxon>
        <taxon>Chaetothyriales</taxon>
        <taxon>Herpotrichiellaceae</taxon>
        <taxon>Phialophora</taxon>
    </lineage>
</organism>
<proteinExistence type="predicted"/>
<evidence type="ECO:0000313" key="2">
    <source>
        <dbReference type="Proteomes" id="UP000054266"/>
    </source>
</evidence>
<reference evidence="1 2" key="1">
    <citation type="submission" date="2015-01" db="EMBL/GenBank/DDBJ databases">
        <title>The Genome Sequence of Capronia semiimmersa CBS27337.</title>
        <authorList>
            <consortium name="The Broad Institute Genomics Platform"/>
            <person name="Cuomo C."/>
            <person name="de Hoog S."/>
            <person name="Gorbushina A."/>
            <person name="Stielow B."/>
            <person name="Teixiera M."/>
            <person name="Abouelleil A."/>
            <person name="Chapman S.B."/>
            <person name="Priest M."/>
            <person name="Young S.K."/>
            <person name="Wortman J."/>
            <person name="Nusbaum C."/>
            <person name="Birren B."/>
        </authorList>
    </citation>
    <scope>NUCLEOTIDE SEQUENCE [LARGE SCALE GENOMIC DNA]</scope>
    <source>
        <strain evidence="1 2">CBS 27337</strain>
    </source>
</reference>
<dbReference type="Proteomes" id="UP000054266">
    <property type="component" value="Unassembled WGS sequence"/>
</dbReference>
<sequence>MILGASLAVCPRLRPSKSVTILVIARGIQDILTETIIHRPAAWACFETLGAAGPGSLSVSLLPTLQAAPEERHAATSAGMYSFACVSAAIWGVTKFVSSASCLQQRRINALSSDPTLQWPLPRTLPWPHALLTVRPTSSLRKLFSTS</sequence>